<feature type="region of interest" description="Disordered" evidence="5">
    <location>
        <begin position="28"/>
        <end position="55"/>
    </location>
</feature>
<dbReference type="PROSITE" id="PS50089">
    <property type="entry name" value="ZF_RING_2"/>
    <property type="match status" value="1"/>
</dbReference>
<evidence type="ECO:0000259" key="6">
    <source>
        <dbReference type="PROSITE" id="PS50089"/>
    </source>
</evidence>
<dbReference type="Proteomes" id="UP000503509">
    <property type="component" value="Genome"/>
</dbReference>
<name>A0A410S7S9_9ABAC</name>
<dbReference type="SUPFAM" id="SSF57850">
    <property type="entry name" value="RING/U-box"/>
    <property type="match status" value="1"/>
</dbReference>
<evidence type="ECO:0000313" key="7">
    <source>
        <dbReference type="EMBL" id="QAT90359.1"/>
    </source>
</evidence>
<evidence type="ECO:0000256" key="4">
    <source>
        <dbReference type="PROSITE-ProRule" id="PRU00175"/>
    </source>
</evidence>
<proteinExistence type="predicted"/>
<keyword evidence="3" id="KW-0862">Zinc</keyword>
<evidence type="ECO:0000256" key="1">
    <source>
        <dbReference type="ARBA" id="ARBA00022723"/>
    </source>
</evidence>
<dbReference type="SMART" id="SM00184">
    <property type="entry name" value="RING"/>
    <property type="match status" value="1"/>
</dbReference>
<dbReference type="GO" id="GO:0008270">
    <property type="term" value="F:zinc ion binding"/>
    <property type="evidence" value="ECO:0007669"/>
    <property type="project" value="UniProtKB-KW"/>
</dbReference>
<evidence type="ECO:0000256" key="3">
    <source>
        <dbReference type="ARBA" id="ARBA00022833"/>
    </source>
</evidence>
<dbReference type="Pfam" id="PF13639">
    <property type="entry name" value="zf-RING_2"/>
    <property type="match status" value="1"/>
</dbReference>
<dbReference type="InterPro" id="IPR001841">
    <property type="entry name" value="Znf_RING"/>
</dbReference>
<accession>A0A410S7S9</accession>
<sequence length="179" mass="20545">MDTIQTDALENLITDSILSVLLCDNNVIPTNDNDEGTDENYDESLMSEDEEEENFENRNYDNLVDIWTMQTVFSEDDSNTISFINTINGNEYIINVEQHYVPPRNLFLVTNKNTNEIPPIINEDCCICLDKLHTEDGKQISQIEECHHGFCGDCLFNWLKNHNVCPVCRTPCTTINLCN</sequence>
<dbReference type="GeneID" id="65101678"/>
<dbReference type="PANTHER" id="PTHR45798">
    <property type="entry name" value="RING-H2 FINGER PROTEIN ATL61-RELATED-RELATED"/>
    <property type="match status" value="1"/>
</dbReference>
<dbReference type="PANTHER" id="PTHR45798:SF97">
    <property type="entry name" value="ALCOHOL-SENSITIVE RING FINGER PROTEIN 1"/>
    <property type="match status" value="1"/>
</dbReference>
<dbReference type="Gene3D" id="3.30.40.10">
    <property type="entry name" value="Zinc/RING finger domain, C3HC4 (zinc finger)"/>
    <property type="match status" value="1"/>
</dbReference>
<dbReference type="InterPro" id="IPR052788">
    <property type="entry name" value="RING-type_E3_ligase_ATL"/>
</dbReference>
<keyword evidence="2 4" id="KW-0863">Zinc-finger</keyword>
<keyword evidence="1" id="KW-0479">Metal-binding</keyword>
<feature type="compositionally biased region" description="Acidic residues" evidence="5">
    <location>
        <begin position="32"/>
        <end position="54"/>
    </location>
</feature>
<keyword evidence="8" id="KW-1185">Reference proteome</keyword>
<dbReference type="InterPro" id="IPR017907">
    <property type="entry name" value="Znf_RING_CS"/>
</dbReference>
<dbReference type="PROSITE" id="PS00518">
    <property type="entry name" value="ZF_RING_1"/>
    <property type="match status" value="1"/>
</dbReference>
<dbReference type="EMBL" id="MH717816">
    <property type="protein sequence ID" value="QAT90359.1"/>
    <property type="molecule type" value="Genomic_DNA"/>
</dbReference>
<feature type="domain" description="RING-type" evidence="6">
    <location>
        <begin position="125"/>
        <end position="169"/>
    </location>
</feature>
<dbReference type="InterPro" id="IPR013083">
    <property type="entry name" value="Znf_RING/FYVE/PHD"/>
</dbReference>
<dbReference type="RefSeq" id="YP_010086491.1">
    <property type="nucleotide sequence ID" value="NC_055455.1"/>
</dbReference>
<reference evidence="7 8" key="1">
    <citation type="submission" date="2018-08" db="EMBL/GenBank/DDBJ databases">
        <title>Sequence analysis of the African armyworm, Spodoptera exempta nucleopolyhedrovirus.</title>
        <authorList>
            <person name="Escasa S.R."/>
            <person name="Mowery J.D."/>
            <person name="Bauchan G.R."/>
            <person name="Harrison R.L."/>
            <person name="Cory J.S."/>
        </authorList>
    </citation>
    <scope>NUCLEOTIDE SEQUENCE [LARGE SCALE GENOMIC DNA]</scope>
    <source>
        <strain evidence="7 8">244.1</strain>
    </source>
</reference>
<dbReference type="KEGG" id="vg:65101678"/>
<protein>
    <recommendedName>
        <fullName evidence="6">RING-type domain-containing protein</fullName>
    </recommendedName>
</protein>
<evidence type="ECO:0000313" key="8">
    <source>
        <dbReference type="Proteomes" id="UP000503509"/>
    </source>
</evidence>
<evidence type="ECO:0000256" key="2">
    <source>
        <dbReference type="ARBA" id="ARBA00022771"/>
    </source>
</evidence>
<organism evidence="7 8">
    <name type="scientific">Spodoptera exempta nucleopolyhedrovirus</name>
    <dbReference type="NCBI Taxonomy" id="1242863"/>
    <lineage>
        <taxon>Viruses</taxon>
        <taxon>Viruses incertae sedis</taxon>
        <taxon>Naldaviricetes</taxon>
        <taxon>Lefavirales</taxon>
        <taxon>Baculoviridae</taxon>
        <taxon>Alphabaculovirus</taxon>
        <taxon>Alphabaculovirus spexemptae</taxon>
    </lineage>
</organism>
<evidence type="ECO:0000256" key="5">
    <source>
        <dbReference type="SAM" id="MobiDB-lite"/>
    </source>
</evidence>